<evidence type="ECO:0000313" key="4">
    <source>
        <dbReference type="Proteomes" id="UP001341840"/>
    </source>
</evidence>
<name>A0ABU6UYC6_9FABA</name>
<keyword evidence="2" id="KW-1133">Transmembrane helix</keyword>
<dbReference type="EMBL" id="JASCZI010124265">
    <property type="protein sequence ID" value="MED6165869.1"/>
    <property type="molecule type" value="Genomic_DNA"/>
</dbReference>
<feature type="compositionally biased region" description="Gly residues" evidence="1">
    <location>
        <begin position="1"/>
        <end position="10"/>
    </location>
</feature>
<evidence type="ECO:0000256" key="2">
    <source>
        <dbReference type="SAM" id="Phobius"/>
    </source>
</evidence>
<feature type="transmembrane region" description="Helical" evidence="2">
    <location>
        <begin position="42"/>
        <end position="64"/>
    </location>
</feature>
<evidence type="ECO:0000256" key="1">
    <source>
        <dbReference type="SAM" id="MobiDB-lite"/>
    </source>
</evidence>
<evidence type="ECO:0008006" key="5">
    <source>
        <dbReference type="Google" id="ProtNLM"/>
    </source>
</evidence>
<keyword evidence="2" id="KW-0472">Membrane</keyword>
<sequence>MQEGAGGGQRAGADRDHTSGVKDVTEDVDVVARIVMMLEVQWWLLMMMFGGLAWWWFGVVVGMVEKDEGENDGERWWCPWCLEVRLVVMKLREKDDVGVTMEDDGGYGVEW</sequence>
<keyword evidence="4" id="KW-1185">Reference proteome</keyword>
<evidence type="ECO:0000313" key="3">
    <source>
        <dbReference type="EMBL" id="MED6165869.1"/>
    </source>
</evidence>
<proteinExistence type="predicted"/>
<protein>
    <recommendedName>
        <fullName evidence="5">Transmembrane protein</fullName>
    </recommendedName>
</protein>
<organism evidence="3 4">
    <name type="scientific">Stylosanthes scabra</name>
    <dbReference type="NCBI Taxonomy" id="79078"/>
    <lineage>
        <taxon>Eukaryota</taxon>
        <taxon>Viridiplantae</taxon>
        <taxon>Streptophyta</taxon>
        <taxon>Embryophyta</taxon>
        <taxon>Tracheophyta</taxon>
        <taxon>Spermatophyta</taxon>
        <taxon>Magnoliopsida</taxon>
        <taxon>eudicotyledons</taxon>
        <taxon>Gunneridae</taxon>
        <taxon>Pentapetalae</taxon>
        <taxon>rosids</taxon>
        <taxon>fabids</taxon>
        <taxon>Fabales</taxon>
        <taxon>Fabaceae</taxon>
        <taxon>Papilionoideae</taxon>
        <taxon>50 kb inversion clade</taxon>
        <taxon>dalbergioids sensu lato</taxon>
        <taxon>Dalbergieae</taxon>
        <taxon>Pterocarpus clade</taxon>
        <taxon>Stylosanthes</taxon>
    </lineage>
</organism>
<reference evidence="3 4" key="1">
    <citation type="journal article" date="2023" name="Plants (Basel)">
        <title>Bridging the Gap: Combining Genomics and Transcriptomics Approaches to Understand Stylosanthes scabra, an Orphan Legume from the Brazilian Caatinga.</title>
        <authorList>
            <person name="Ferreira-Neto J.R.C."/>
            <person name="da Silva M.D."/>
            <person name="Binneck E."/>
            <person name="de Melo N.F."/>
            <person name="da Silva R.H."/>
            <person name="de Melo A.L.T.M."/>
            <person name="Pandolfi V."/>
            <person name="Bustamante F.O."/>
            <person name="Brasileiro-Vidal A.C."/>
            <person name="Benko-Iseppon A.M."/>
        </authorList>
    </citation>
    <scope>NUCLEOTIDE SEQUENCE [LARGE SCALE GENOMIC DNA]</scope>
    <source>
        <tissue evidence="3">Leaves</tissue>
    </source>
</reference>
<keyword evidence="2" id="KW-0812">Transmembrane</keyword>
<accession>A0ABU6UYC6</accession>
<feature type="region of interest" description="Disordered" evidence="1">
    <location>
        <begin position="1"/>
        <end position="20"/>
    </location>
</feature>
<comment type="caution">
    <text evidence="3">The sequence shown here is derived from an EMBL/GenBank/DDBJ whole genome shotgun (WGS) entry which is preliminary data.</text>
</comment>
<gene>
    <name evidence="3" type="ORF">PIB30_103747</name>
</gene>
<dbReference type="Proteomes" id="UP001341840">
    <property type="component" value="Unassembled WGS sequence"/>
</dbReference>